<dbReference type="GeneID" id="20676407"/>
<organism evidence="1 2">
    <name type="scientific">Heterobasidion irregulare (strain TC 32-1)</name>
    <dbReference type="NCBI Taxonomy" id="747525"/>
    <lineage>
        <taxon>Eukaryota</taxon>
        <taxon>Fungi</taxon>
        <taxon>Dikarya</taxon>
        <taxon>Basidiomycota</taxon>
        <taxon>Agaricomycotina</taxon>
        <taxon>Agaricomycetes</taxon>
        <taxon>Russulales</taxon>
        <taxon>Bondarzewiaceae</taxon>
        <taxon>Heterobasidion</taxon>
        <taxon>Heterobasidion annosum species complex</taxon>
    </lineage>
</organism>
<name>W4K088_HETIT</name>
<reference evidence="1 2" key="1">
    <citation type="journal article" date="2012" name="New Phytol.">
        <title>Insight into trade-off between wood decay and parasitism from the genome of a fungal forest pathogen.</title>
        <authorList>
            <person name="Olson A."/>
            <person name="Aerts A."/>
            <person name="Asiegbu F."/>
            <person name="Belbahri L."/>
            <person name="Bouzid O."/>
            <person name="Broberg A."/>
            <person name="Canback B."/>
            <person name="Coutinho P.M."/>
            <person name="Cullen D."/>
            <person name="Dalman K."/>
            <person name="Deflorio G."/>
            <person name="van Diepen L.T."/>
            <person name="Dunand C."/>
            <person name="Duplessis S."/>
            <person name="Durling M."/>
            <person name="Gonthier P."/>
            <person name="Grimwood J."/>
            <person name="Fossdal C.G."/>
            <person name="Hansson D."/>
            <person name="Henrissat B."/>
            <person name="Hietala A."/>
            <person name="Himmelstrand K."/>
            <person name="Hoffmeister D."/>
            <person name="Hogberg N."/>
            <person name="James T.Y."/>
            <person name="Karlsson M."/>
            <person name="Kohler A."/>
            <person name="Kues U."/>
            <person name="Lee Y.H."/>
            <person name="Lin Y.C."/>
            <person name="Lind M."/>
            <person name="Lindquist E."/>
            <person name="Lombard V."/>
            <person name="Lucas S."/>
            <person name="Lunden K."/>
            <person name="Morin E."/>
            <person name="Murat C."/>
            <person name="Park J."/>
            <person name="Raffaello T."/>
            <person name="Rouze P."/>
            <person name="Salamov A."/>
            <person name="Schmutz J."/>
            <person name="Solheim H."/>
            <person name="Stahlberg J."/>
            <person name="Velez H."/>
            <person name="de Vries R.P."/>
            <person name="Wiebenga A."/>
            <person name="Woodward S."/>
            <person name="Yakovlev I."/>
            <person name="Garbelotto M."/>
            <person name="Martin F."/>
            <person name="Grigoriev I.V."/>
            <person name="Stenlid J."/>
        </authorList>
    </citation>
    <scope>NUCLEOTIDE SEQUENCE [LARGE SCALE GENOMIC DNA]</scope>
    <source>
        <strain evidence="1 2">TC 32-1</strain>
    </source>
</reference>
<dbReference type="RefSeq" id="XP_009549461.1">
    <property type="nucleotide sequence ID" value="XM_009551166.1"/>
</dbReference>
<dbReference type="HOGENOM" id="CLU_2171407_0_0_1"/>
<gene>
    <name evidence="1" type="ORF">HETIRDRAFT_453677</name>
</gene>
<dbReference type="InParanoid" id="W4K088"/>
<sequence>MSASATSTDALVLMLSSESARRGAFAISLDVNLRLTLLTPYPLGFPRILPWLLSSPHFVMVIGPMKGNKSIFLKSLGESESSGESAQAIRSNGCTGGLLEGVREIYFPLK</sequence>
<keyword evidence="2" id="KW-1185">Reference proteome</keyword>
<evidence type="ECO:0000313" key="1">
    <source>
        <dbReference type="EMBL" id="ETW79207.1"/>
    </source>
</evidence>
<dbReference type="AlphaFoldDB" id="W4K088"/>
<accession>W4K088</accession>
<proteinExistence type="predicted"/>
<dbReference type="KEGG" id="hir:HETIRDRAFT_453677"/>
<dbReference type="EMBL" id="KI925461">
    <property type="protein sequence ID" value="ETW79207.1"/>
    <property type="molecule type" value="Genomic_DNA"/>
</dbReference>
<dbReference type="Proteomes" id="UP000030671">
    <property type="component" value="Unassembled WGS sequence"/>
</dbReference>
<evidence type="ECO:0000313" key="2">
    <source>
        <dbReference type="Proteomes" id="UP000030671"/>
    </source>
</evidence>
<protein>
    <submittedName>
        <fullName evidence="1">Uncharacterized protein</fullName>
    </submittedName>
</protein>